<dbReference type="OMA" id="WVIPREM"/>
<accession>A0A913ZL35</accession>
<dbReference type="Gene3D" id="3.40.50.300">
    <property type="entry name" value="P-loop containing nucleotide triphosphate hydrolases"/>
    <property type="match status" value="1"/>
</dbReference>
<dbReference type="InterPro" id="IPR027417">
    <property type="entry name" value="P-loop_NTPase"/>
</dbReference>
<evidence type="ECO:0008006" key="3">
    <source>
        <dbReference type="Google" id="ProtNLM"/>
    </source>
</evidence>
<keyword evidence="2" id="KW-1185">Reference proteome</keyword>
<evidence type="ECO:0000313" key="1">
    <source>
        <dbReference type="EnsemblMetazoa" id="XP_038052507.1"/>
    </source>
</evidence>
<dbReference type="OrthoDB" id="2405944at2759"/>
<dbReference type="SUPFAM" id="SSF52540">
    <property type="entry name" value="P-loop containing nucleoside triphosphate hydrolases"/>
    <property type="match status" value="1"/>
</dbReference>
<dbReference type="PANTHER" id="PTHR48312:SF1">
    <property type="entry name" value="SULFOTRANSFERASE"/>
    <property type="match status" value="1"/>
</dbReference>
<reference evidence="1" key="1">
    <citation type="submission" date="2022-11" db="UniProtKB">
        <authorList>
            <consortium name="EnsemblMetazoa"/>
        </authorList>
    </citation>
    <scope>IDENTIFICATION</scope>
</reference>
<dbReference type="AlphaFoldDB" id="A0A913ZL35"/>
<evidence type="ECO:0000313" key="2">
    <source>
        <dbReference type="Proteomes" id="UP000887568"/>
    </source>
</evidence>
<dbReference type="EnsemblMetazoa" id="XM_038196579.1">
    <property type="protein sequence ID" value="XP_038052507.1"/>
    <property type="gene ID" value="LOC119725215"/>
</dbReference>
<dbReference type="Proteomes" id="UP000887568">
    <property type="component" value="Unplaced"/>
</dbReference>
<protein>
    <recommendedName>
        <fullName evidence="3">Sulfotransferase family protein</fullName>
    </recommendedName>
</protein>
<dbReference type="RefSeq" id="XP_038052507.1">
    <property type="nucleotide sequence ID" value="XM_038196579.1"/>
</dbReference>
<name>A0A913ZL35_PATMI</name>
<sequence length="313" mass="35404">MVDIFSSRKMATSEKAPSSEQQVRLITWYIPRSTSTVLSRCLSSVVDTKVFLEMFGNVSLLHAEKTEDGAPNVSKTEQGLNAFMEEASKVTGISAGIDASQGTYQWVKEQFEEAHPGKRFIFAKDVAYAITGHLECIPKGYRHLFLIRHPLKVFVSMKKLLLQSLKDVSPEEVRLDEMPLNYLPKGFGYKETLELFEHIKKEIDPEAMIVDSDDLLQDPKGILSAVLKDIGLPFDEKMLHWESGDTVNKDWVIPREMLQANTMANFYKNALDSTSFLKPKALPDRASIAPDILRVVDASMPYYEKMYSQRLSA</sequence>
<dbReference type="GeneID" id="119725215"/>
<dbReference type="PANTHER" id="PTHR48312">
    <property type="match status" value="1"/>
</dbReference>
<dbReference type="Pfam" id="PF19798">
    <property type="entry name" value="Sulfotransfer_5"/>
    <property type="match status" value="1"/>
</dbReference>
<proteinExistence type="predicted"/>
<organism evidence="1 2">
    <name type="scientific">Patiria miniata</name>
    <name type="common">Bat star</name>
    <name type="synonym">Asterina miniata</name>
    <dbReference type="NCBI Taxonomy" id="46514"/>
    <lineage>
        <taxon>Eukaryota</taxon>
        <taxon>Metazoa</taxon>
        <taxon>Echinodermata</taxon>
        <taxon>Eleutherozoa</taxon>
        <taxon>Asterozoa</taxon>
        <taxon>Asteroidea</taxon>
        <taxon>Valvatacea</taxon>
        <taxon>Valvatida</taxon>
        <taxon>Asterinidae</taxon>
        <taxon>Patiria</taxon>
    </lineage>
</organism>